<evidence type="ECO:0000256" key="6">
    <source>
        <dbReference type="ARBA" id="ARBA00020653"/>
    </source>
</evidence>
<gene>
    <name evidence="15" type="primary">trpE</name>
    <name evidence="19" type="ORF">HIR71_10870</name>
</gene>
<dbReference type="PANTHER" id="PTHR11236">
    <property type="entry name" value="AMINOBENZOATE/ANTHRANILATE SYNTHASE"/>
    <property type="match status" value="1"/>
</dbReference>
<comment type="cofactor">
    <cofactor evidence="1 15">
        <name>Mg(2+)</name>
        <dbReference type="ChEBI" id="CHEBI:18420"/>
    </cofactor>
</comment>
<sequence>MSAATDPRTGTGPRTGTDPFTAAGPRTGDVADAVADVAADLAWGSTWPSLDRFRGLASERRVIPVVRRLLADDVTPVGLYRTLAAGRPGTFILESAEGDGSWARYSFVGVASRATLTVRDDQAVWVGDVPAGVPTEGSPIDVLARTLEVLRTPAVAGLPPLTGGLAGVLGWDVVRHWEPTLPAAAPDELGVPELTLCLASDLAVVDHLDGSVWLVANAINFDDTDERVDEAHADAVRRLDAMQDALEHPAPPATSVLVDAPEPPLEFRSTRAEFEAAVARGKEAIRDGEVFQVVVSQRLDLDCPADPIDVYRVLRTINPSPYMYYFQLRDAEGADFAVVGSSPETLCKVTDGRVVTFPIAGSRPRGVTPAEDVELGGELALDPKERAEHIMLVDLSRNDLVKVCEPASVEVIEFMAVKRYSHIMHICSTVVGALRQDASALDALVATFPAGTLSGAPKPRAMALIDELEPARRGIYGGTAGYFDFAGNMDMAIAIRTALIARGRASVQAGGGIVADSVPSLEYEESRNKAAAAVRAVQVAARLRRVRG</sequence>
<keyword evidence="10 15" id="KW-0460">Magnesium</keyword>
<feature type="domain" description="Anthranilate synthase component I N-terminal" evidence="18">
    <location>
        <begin position="72"/>
        <end position="213"/>
    </location>
</feature>
<evidence type="ECO:0000256" key="12">
    <source>
        <dbReference type="ARBA" id="ARBA00023239"/>
    </source>
</evidence>
<reference evidence="19 20" key="1">
    <citation type="submission" date="2020-04" db="EMBL/GenBank/DDBJ databases">
        <title>Sequencing and Assembly of C. fimi.</title>
        <authorList>
            <person name="Ramsey A.R."/>
        </authorList>
    </citation>
    <scope>NUCLEOTIDE SEQUENCE [LARGE SCALE GENOMIC DNA]</scope>
    <source>
        <strain evidence="19 20">SB</strain>
    </source>
</reference>
<dbReference type="InterPro" id="IPR019999">
    <property type="entry name" value="Anth_synth_I-like"/>
</dbReference>
<dbReference type="RefSeq" id="WP_169325091.1">
    <property type="nucleotide sequence ID" value="NZ_JABCJJ010000016.1"/>
</dbReference>
<keyword evidence="11 15" id="KW-0057">Aromatic amino acid biosynthesis</keyword>
<dbReference type="InterPro" id="IPR015890">
    <property type="entry name" value="Chorismate_C"/>
</dbReference>
<accession>A0A7Y0LYS7</accession>
<comment type="caution">
    <text evidence="19">The sequence shown here is derived from an EMBL/GenBank/DDBJ whole genome shotgun (WGS) entry which is preliminary data.</text>
</comment>
<dbReference type="InterPro" id="IPR005256">
    <property type="entry name" value="Anth_synth_I_PabB"/>
</dbReference>
<dbReference type="AlphaFoldDB" id="A0A7Y0LYS7"/>
<name>A0A7Y0LYS7_CELFI</name>
<comment type="subunit">
    <text evidence="4 15">Heterotetramer consisting of two non-identical subunits: a beta subunit (TrpG) and a large alpha subunit (TrpE).</text>
</comment>
<evidence type="ECO:0000313" key="20">
    <source>
        <dbReference type="Proteomes" id="UP000562124"/>
    </source>
</evidence>
<protein>
    <recommendedName>
        <fullName evidence="6 15">Anthranilate synthase component 1</fullName>
        <ecNumber evidence="5 15">4.1.3.27</ecNumber>
    </recommendedName>
</protein>
<organism evidence="19 20">
    <name type="scientific">Cellulomonas fimi</name>
    <dbReference type="NCBI Taxonomy" id="1708"/>
    <lineage>
        <taxon>Bacteria</taxon>
        <taxon>Bacillati</taxon>
        <taxon>Actinomycetota</taxon>
        <taxon>Actinomycetes</taxon>
        <taxon>Micrococcales</taxon>
        <taxon>Cellulomonadaceae</taxon>
        <taxon>Cellulomonas</taxon>
    </lineage>
</organism>
<evidence type="ECO:0000256" key="13">
    <source>
        <dbReference type="ARBA" id="ARBA00025634"/>
    </source>
</evidence>
<evidence type="ECO:0000313" key="19">
    <source>
        <dbReference type="EMBL" id="NMR20712.1"/>
    </source>
</evidence>
<feature type="region of interest" description="Disordered" evidence="16">
    <location>
        <begin position="1"/>
        <end position="27"/>
    </location>
</feature>
<evidence type="ECO:0000256" key="8">
    <source>
        <dbReference type="ARBA" id="ARBA00022723"/>
    </source>
</evidence>
<dbReference type="GO" id="GO:0046872">
    <property type="term" value="F:metal ion binding"/>
    <property type="evidence" value="ECO:0007669"/>
    <property type="project" value="UniProtKB-KW"/>
</dbReference>
<dbReference type="Pfam" id="PF04715">
    <property type="entry name" value="Anth_synt_I_N"/>
    <property type="match status" value="1"/>
</dbReference>
<dbReference type="Pfam" id="PF00425">
    <property type="entry name" value="Chorismate_bind"/>
    <property type="match status" value="1"/>
</dbReference>
<keyword evidence="8 15" id="KW-0479">Metal-binding</keyword>
<feature type="compositionally biased region" description="Low complexity" evidence="16">
    <location>
        <begin position="1"/>
        <end position="19"/>
    </location>
</feature>
<evidence type="ECO:0000256" key="16">
    <source>
        <dbReference type="SAM" id="MobiDB-lite"/>
    </source>
</evidence>
<dbReference type="NCBIfam" id="TIGR00564">
    <property type="entry name" value="trpE_most"/>
    <property type="match status" value="1"/>
</dbReference>
<comment type="similarity">
    <text evidence="3 15">Belongs to the anthranilate synthase component I family.</text>
</comment>
<evidence type="ECO:0000256" key="14">
    <source>
        <dbReference type="ARBA" id="ARBA00047683"/>
    </source>
</evidence>
<dbReference type="Gene3D" id="3.60.120.10">
    <property type="entry name" value="Anthranilate synthase"/>
    <property type="match status" value="1"/>
</dbReference>
<dbReference type="InterPro" id="IPR005801">
    <property type="entry name" value="ADC_synthase"/>
</dbReference>
<keyword evidence="12 15" id="KW-0456">Lyase</keyword>
<evidence type="ECO:0000256" key="9">
    <source>
        <dbReference type="ARBA" id="ARBA00022822"/>
    </source>
</evidence>
<evidence type="ECO:0000256" key="7">
    <source>
        <dbReference type="ARBA" id="ARBA00022605"/>
    </source>
</evidence>
<feature type="domain" description="Chorismate-utilising enzyme C-terminal" evidence="17">
    <location>
        <begin position="271"/>
        <end position="529"/>
    </location>
</feature>
<keyword evidence="20" id="KW-1185">Reference proteome</keyword>
<keyword evidence="7 15" id="KW-0028">Amino-acid biosynthesis</keyword>
<dbReference type="GO" id="GO:0000162">
    <property type="term" value="P:L-tryptophan biosynthetic process"/>
    <property type="evidence" value="ECO:0007669"/>
    <property type="project" value="UniProtKB-UniPathway"/>
</dbReference>
<dbReference type="InterPro" id="IPR006805">
    <property type="entry name" value="Anth_synth_I_N"/>
</dbReference>
<evidence type="ECO:0000256" key="11">
    <source>
        <dbReference type="ARBA" id="ARBA00023141"/>
    </source>
</evidence>
<evidence type="ECO:0000256" key="4">
    <source>
        <dbReference type="ARBA" id="ARBA00011575"/>
    </source>
</evidence>
<comment type="pathway">
    <text evidence="2 15">Amino-acid biosynthesis; L-tryptophan biosynthesis; L-tryptophan from chorismate: step 1/5.</text>
</comment>
<comment type="function">
    <text evidence="13 15">Part of a heterotetrameric complex that catalyzes the two-step biosynthesis of anthranilate, an intermediate in the biosynthesis of L-tryptophan. In the first step, the glutamine-binding beta subunit (TrpG) of anthranilate synthase (AS) provides the glutamine amidotransferase activity which generates ammonia as a substrate that, along with chorismate, is used in the second step, catalyzed by the large alpha subunit of AS (TrpE) to produce anthranilate. In the absence of TrpG, TrpE can synthesize anthranilate directly from chorismate and high concentrations of ammonia.</text>
</comment>
<dbReference type="UniPathway" id="UPA00035">
    <property type="reaction ID" value="UER00040"/>
</dbReference>
<dbReference type="SUPFAM" id="SSF56322">
    <property type="entry name" value="ADC synthase"/>
    <property type="match status" value="1"/>
</dbReference>
<dbReference type="PANTHER" id="PTHR11236:SF46">
    <property type="entry name" value="ANTHRANILATE SYNTHASE COMPONENT 1"/>
    <property type="match status" value="1"/>
</dbReference>
<evidence type="ECO:0000259" key="18">
    <source>
        <dbReference type="Pfam" id="PF04715"/>
    </source>
</evidence>
<dbReference type="EMBL" id="JABCJJ010000016">
    <property type="protein sequence ID" value="NMR20712.1"/>
    <property type="molecule type" value="Genomic_DNA"/>
</dbReference>
<evidence type="ECO:0000256" key="15">
    <source>
        <dbReference type="RuleBase" id="RU364045"/>
    </source>
</evidence>
<evidence type="ECO:0000256" key="1">
    <source>
        <dbReference type="ARBA" id="ARBA00001946"/>
    </source>
</evidence>
<evidence type="ECO:0000256" key="5">
    <source>
        <dbReference type="ARBA" id="ARBA00012266"/>
    </source>
</evidence>
<evidence type="ECO:0000256" key="10">
    <source>
        <dbReference type="ARBA" id="ARBA00022842"/>
    </source>
</evidence>
<dbReference type="Proteomes" id="UP000562124">
    <property type="component" value="Unassembled WGS sequence"/>
</dbReference>
<keyword evidence="9 15" id="KW-0822">Tryptophan biosynthesis</keyword>
<dbReference type="GO" id="GO:0004049">
    <property type="term" value="F:anthranilate synthase activity"/>
    <property type="evidence" value="ECO:0007669"/>
    <property type="project" value="UniProtKB-EC"/>
</dbReference>
<comment type="catalytic activity">
    <reaction evidence="14 15">
        <text>chorismate + L-glutamine = anthranilate + pyruvate + L-glutamate + H(+)</text>
        <dbReference type="Rhea" id="RHEA:21732"/>
        <dbReference type="ChEBI" id="CHEBI:15361"/>
        <dbReference type="ChEBI" id="CHEBI:15378"/>
        <dbReference type="ChEBI" id="CHEBI:16567"/>
        <dbReference type="ChEBI" id="CHEBI:29748"/>
        <dbReference type="ChEBI" id="CHEBI:29985"/>
        <dbReference type="ChEBI" id="CHEBI:58359"/>
        <dbReference type="EC" id="4.1.3.27"/>
    </reaction>
</comment>
<proteinExistence type="inferred from homology"/>
<dbReference type="NCBIfam" id="NF010086">
    <property type="entry name" value="PRK13571.1"/>
    <property type="match status" value="1"/>
</dbReference>
<evidence type="ECO:0000256" key="3">
    <source>
        <dbReference type="ARBA" id="ARBA00009562"/>
    </source>
</evidence>
<dbReference type="PRINTS" id="PR00095">
    <property type="entry name" value="ANTSNTHASEI"/>
</dbReference>
<evidence type="ECO:0000256" key="2">
    <source>
        <dbReference type="ARBA" id="ARBA00004873"/>
    </source>
</evidence>
<dbReference type="EC" id="4.1.3.27" evidence="5 15"/>
<evidence type="ECO:0000259" key="17">
    <source>
        <dbReference type="Pfam" id="PF00425"/>
    </source>
</evidence>